<feature type="transmembrane region" description="Helical" evidence="1">
    <location>
        <begin position="132"/>
        <end position="150"/>
    </location>
</feature>
<evidence type="ECO:0000259" key="2">
    <source>
        <dbReference type="Pfam" id="PF13231"/>
    </source>
</evidence>
<dbReference type="STRING" id="1798392.A3A79_01935"/>
<feature type="transmembrane region" description="Helical" evidence="1">
    <location>
        <begin position="307"/>
        <end position="329"/>
    </location>
</feature>
<comment type="caution">
    <text evidence="3">The sequence shown here is derived from an EMBL/GenBank/DDBJ whole genome shotgun (WGS) entry which is preliminary data.</text>
</comment>
<feature type="transmembrane region" description="Helical" evidence="1">
    <location>
        <begin position="335"/>
        <end position="354"/>
    </location>
</feature>
<sequence length="519" mass="59975">MKIQNWLSSRSKQRLIGVVLTLSLFLVHVTIIDDYGLTWDFHHHFFAGLHLLGRPIDKKLTENIPFTEPSPLLTQELPFGPLMSITPVLSYQLFYEKLRLLAFDNAYNIAIVASGVAGIGILYFFLLEATNFPTALIAFMFLALLPRYFGDLHNNMKDVPQAAAFALAIWLFWRLVKYNKIKDLVIASLGFAIAFNTKVNTLAIPFIAFLSLRKFHPRILSYFFLAPLFALLIWIPFWQDPFGVLAYLPKFFQINTPNIEVLYMDKWYCSGVNVPWHYPLGYLAITTPLPLLLFFFIGLFRRPPSIFLLWFFVPLARYLIPKIGVIDGIRHFEEVVYPMSAIAAIGAQSIFQWIKQKTIVLVLYFLILYSLSLILITYHPFQISYFNELVGGIRGAYGRYDIDYWGGPQKQAINWINANVPQQSRIAVAMAADVAVKYIRPDLTPLLNTRHYNSSDYVVILNRQSFFYRYRVVDYLLTHTPIYTIENQGVPIVWIFDNHVSPAQKKNPWWEGTDPCIRL</sequence>
<evidence type="ECO:0000313" key="4">
    <source>
        <dbReference type="Proteomes" id="UP000178759"/>
    </source>
</evidence>
<dbReference type="Proteomes" id="UP000178759">
    <property type="component" value="Unassembled WGS sequence"/>
</dbReference>
<feature type="transmembrane region" description="Helical" evidence="1">
    <location>
        <begin position="361"/>
        <end position="381"/>
    </location>
</feature>
<feature type="transmembrane region" description="Helical" evidence="1">
    <location>
        <begin position="280"/>
        <end position="300"/>
    </location>
</feature>
<dbReference type="Pfam" id="PF13231">
    <property type="entry name" value="PMT_2"/>
    <property type="match status" value="1"/>
</dbReference>
<feature type="transmembrane region" description="Helical" evidence="1">
    <location>
        <begin position="162"/>
        <end position="178"/>
    </location>
</feature>
<keyword evidence="1" id="KW-1133">Transmembrane helix</keyword>
<evidence type="ECO:0000256" key="1">
    <source>
        <dbReference type="SAM" id="Phobius"/>
    </source>
</evidence>
<dbReference type="AlphaFoldDB" id="A0A1F6AGQ8"/>
<feature type="transmembrane region" description="Helical" evidence="1">
    <location>
        <begin position="106"/>
        <end position="126"/>
    </location>
</feature>
<feature type="transmembrane region" description="Helical" evidence="1">
    <location>
        <begin position="15"/>
        <end position="32"/>
    </location>
</feature>
<accession>A0A1F6AGQ8</accession>
<feature type="transmembrane region" description="Helical" evidence="1">
    <location>
        <begin position="219"/>
        <end position="238"/>
    </location>
</feature>
<gene>
    <name evidence="3" type="ORF">A3A79_01935</name>
</gene>
<dbReference type="EMBL" id="MFJV01000001">
    <property type="protein sequence ID" value="OGG23940.1"/>
    <property type="molecule type" value="Genomic_DNA"/>
</dbReference>
<feature type="domain" description="Glycosyltransferase RgtA/B/C/D-like" evidence="2">
    <location>
        <begin position="109"/>
        <end position="238"/>
    </location>
</feature>
<evidence type="ECO:0000313" key="3">
    <source>
        <dbReference type="EMBL" id="OGG23940.1"/>
    </source>
</evidence>
<keyword evidence="1" id="KW-0472">Membrane</keyword>
<dbReference type="InterPro" id="IPR038731">
    <property type="entry name" value="RgtA/B/C-like"/>
</dbReference>
<reference evidence="3 4" key="1">
    <citation type="journal article" date="2016" name="Nat. Commun.">
        <title>Thousands of microbial genomes shed light on interconnected biogeochemical processes in an aquifer system.</title>
        <authorList>
            <person name="Anantharaman K."/>
            <person name="Brown C.T."/>
            <person name="Hug L.A."/>
            <person name="Sharon I."/>
            <person name="Castelle C.J."/>
            <person name="Probst A.J."/>
            <person name="Thomas B.C."/>
            <person name="Singh A."/>
            <person name="Wilkins M.J."/>
            <person name="Karaoz U."/>
            <person name="Brodie E.L."/>
            <person name="Williams K.H."/>
            <person name="Hubbard S.S."/>
            <person name="Banfield J.F."/>
        </authorList>
    </citation>
    <scope>NUCLEOTIDE SEQUENCE [LARGE SCALE GENOMIC DNA]</scope>
</reference>
<name>A0A1F6AGQ8_9BACT</name>
<protein>
    <recommendedName>
        <fullName evidence="2">Glycosyltransferase RgtA/B/C/D-like domain-containing protein</fullName>
    </recommendedName>
</protein>
<keyword evidence="1" id="KW-0812">Transmembrane</keyword>
<proteinExistence type="predicted"/>
<organism evidence="3 4">
    <name type="scientific">Candidatus Gottesmanbacteria bacterium RIFCSPLOWO2_01_FULL_43_11b</name>
    <dbReference type="NCBI Taxonomy" id="1798392"/>
    <lineage>
        <taxon>Bacteria</taxon>
        <taxon>Candidatus Gottesmaniibacteriota</taxon>
    </lineage>
</organism>